<organism evidence="9 10">
    <name type="scientific">Glarea lozoyensis (strain ATCC 20868 / MF5171)</name>
    <dbReference type="NCBI Taxonomy" id="1116229"/>
    <lineage>
        <taxon>Eukaryota</taxon>
        <taxon>Fungi</taxon>
        <taxon>Dikarya</taxon>
        <taxon>Ascomycota</taxon>
        <taxon>Pezizomycotina</taxon>
        <taxon>Leotiomycetes</taxon>
        <taxon>Helotiales</taxon>
        <taxon>Helotiaceae</taxon>
        <taxon>Glarea</taxon>
    </lineage>
</organism>
<reference evidence="9 10" key="1">
    <citation type="journal article" date="2013" name="BMC Genomics">
        <title>Genomics-driven discovery of the pneumocandin biosynthetic gene cluster in the fungus Glarea lozoyensis.</title>
        <authorList>
            <person name="Chen L."/>
            <person name="Yue Q."/>
            <person name="Zhang X."/>
            <person name="Xiang M."/>
            <person name="Wang C."/>
            <person name="Li S."/>
            <person name="Che Y."/>
            <person name="Ortiz-Lopez F.J."/>
            <person name="Bills G.F."/>
            <person name="Liu X."/>
            <person name="An Z."/>
        </authorList>
    </citation>
    <scope>NUCLEOTIDE SEQUENCE [LARGE SCALE GENOMIC DNA]</scope>
    <source>
        <strain evidence="10">ATCC 20868 / MF5171</strain>
    </source>
</reference>
<protein>
    <submittedName>
        <fullName evidence="9">Cytochrome P450</fullName>
    </submittedName>
</protein>
<dbReference type="InterPro" id="IPR047146">
    <property type="entry name" value="Cyt_P450_E_CYP52_fungi"/>
</dbReference>
<dbReference type="InterPro" id="IPR017972">
    <property type="entry name" value="Cyt_P450_CS"/>
</dbReference>
<dbReference type="EMBL" id="KE145361">
    <property type="protein sequence ID" value="EPE31736.1"/>
    <property type="molecule type" value="Genomic_DNA"/>
</dbReference>
<name>S3DI84_GLAL2</name>
<feature type="binding site" description="axial binding residue" evidence="7">
    <location>
        <position position="444"/>
    </location>
    <ligand>
        <name>heme</name>
        <dbReference type="ChEBI" id="CHEBI:30413"/>
    </ligand>
    <ligandPart>
        <name>Fe</name>
        <dbReference type="ChEBI" id="CHEBI:18248"/>
    </ligandPart>
</feature>
<dbReference type="PANTHER" id="PTHR24287:SF17">
    <property type="entry name" value="P450, PUTATIVE (EUROFUNG)-RELATED"/>
    <property type="match status" value="1"/>
</dbReference>
<evidence type="ECO:0000256" key="1">
    <source>
        <dbReference type="ARBA" id="ARBA00001971"/>
    </source>
</evidence>
<dbReference type="InterPro" id="IPR001128">
    <property type="entry name" value="Cyt_P450"/>
</dbReference>
<comment type="cofactor">
    <cofactor evidence="1 7">
        <name>heme</name>
        <dbReference type="ChEBI" id="CHEBI:30413"/>
    </cofactor>
</comment>
<dbReference type="Proteomes" id="UP000016922">
    <property type="component" value="Unassembled WGS sequence"/>
</dbReference>
<sequence length="499" mass="56346">MASFIAIFCGVIASAIAYRLLRIYQYNNLARRNGCASPKQYPHKDPVFGFDLFLQAGKMFSEHTFLPVFFQRYKENGRTFETKTLGAPTICSCDPDNLQSVFASNARNWGVSYRLPALNAYCGKGFLTTDGPEWERSRQLFSSSFSRANIKDHTTYEHYLQLMLKQIPRDETTTDLQQLIFSLYLDTATLFLFGESFESLARGLQGDAQEFIDSFGYSLGGGGLRMALGPLKFLHRDAKWHKSNAQNHAFIEKYVDSALERKANGQLKTSNSSKRPVLLDLMAENMDDRVQLRNEATQAFVAAHETTACLISNIVYLLARNPDIQAKVREEAKSTGSTPLDFDAAMKMKYLQNVINEALRLYPVFPYHIREAFSDCILPTGGGSDGKSPIYIQAGTLFDANFAVLHRSPEIWGSDADQFKPERWNTFKPKAWEYAPFGGGPRSCVGKQKALMETSYFVARLLQEFDNIESRDEREWVGQMQITAKNLHGCKVKLTPAVE</sequence>
<evidence type="ECO:0000256" key="7">
    <source>
        <dbReference type="PIRSR" id="PIRSR602401-1"/>
    </source>
</evidence>
<dbReference type="GO" id="GO:0005506">
    <property type="term" value="F:iron ion binding"/>
    <property type="evidence" value="ECO:0007669"/>
    <property type="project" value="InterPro"/>
</dbReference>
<dbReference type="PRINTS" id="PR00385">
    <property type="entry name" value="P450"/>
</dbReference>
<dbReference type="GO" id="GO:0020037">
    <property type="term" value="F:heme binding"/>
    <property type="evidence" value="ECO:0007669"/>
    <property type="project" value="InterPro"/>
</dbReference>
<keyword evidence="5 7" id="KW-0408">Iron</keyword>
<dbReference type="RefSeq" id="XP_008081465.1">
    <property type="nucleotide sequence ID" value="XM_008083274.1"/>
</dbReference>
<dbReference type="InterPro" id="IPR002401">
    <property type="entry name" value="Cyt_P450_E_grp-I"/>
</dbReference>
<dbReference type="STRING" id="1116229.S3DI84"/>
<keyword evidence="7 8" id="KW-0349">Heme</keyword>
<evidence type="ECO:0000256" key="5">
    <source>
        <dbReference type="ARBA" id="ARBA00023004"/>
    </source>
</evidence>
<evidence type="ECO:0000256" key="4">
    <source>
        <dbReference type="ARBA" id="ARBA00023002"/>
    </source>
</evidence>
<dbReference type="eggNOG" id="KOG0157">
    <property type="taxonomic scope" value="Eukaryota"/>
</dbReference>
<evidence type="ECO:0000256" key="6">
    <source>
        <dbReference type="ARBA" id="ARBA00023033"/>
    </source>
</evidence>
<dbReference type="HOGENOM" id="CLU_001570_27_0_1"/>
<proteinExistence type="inferred from homology"/>
<dbReference type="OrthoDB" id="1470350at2759"/>
<dbReference type="GO" id="GO:0016705">
    <property type="term" value="F:oxidoreductase activity, acting on paired donors, with incorporation or reduction of molecular oxygen"/>
    <property type="evidence" value="ECO:0007669"/>
    <property type="project" value="InterPro"/>
</dbReference>
<keyword evidence="6 8" id="KW-0503">Monooxygenase</keyword>
<accession>S3DI84</accession>
<evidence type="ECO:0000256" key="2">
    <source>
        <dbReference type="ARBA" id="ARBA00010617"/>
    </source>
</evidence>
<dbReference type="SUPFAM" id="SSF48264">
    <property type="entry name" value="Cytochrome P450"/>
    <property type="match status" value="1"/>
</dbReference>
<dbReference type="OMA" id="YPANIHY"/>
<dbReference type="PANTHER" id="PTHR24287">
    <property type="entry name" value="P450, PUTATIVE (EUROFUNG)-RELATED"/>
    <property type="match status" value="1"/>
</dbReference>
<comment type="similarity">
    <text evidence="2 8">Belongs to the cytochrome P450 family.</text>
</comment>
<dbReference type="PRINTS" id="PR00463">
    <property type="entry name" value="EP450I"/>
</dbReference>
<dbReference type="KEGG" id="glz:GLAREA_12492"/>
<keyword evidence="3 7" id="KW-0479">Metal-binding</keyword>
<dbReference type="GO" id="GO:0004497">
    <property type="term" value="F:monooxygenase activity"/>
    <property type="evidence" value="ECO:0007669"/>
    <property type="project" value="UniProtKB-KW"/>
</dbReference>
<evidence type="ECO:0000313" key="9">
    <source>
        <dbReference type="EMBL" id="EPE31736.1"/>
    </source>
</evidence>
<dbReference type="Pfam" id="PF00067">
    <property type="entry name" value="p450"/>
    <property type="match status" value="1"/>
</dbReference>
<dbReference type="CDD" id="cd11063">
    <property type="entry name" value="CYP52"/>
    <property type="match status" value="1"/>
</dbReference>
<dbReference type="PROSITE" id="PS00086">
    <property type="entry name" value="CYTOCHROME_P450"/>
    <property type="match status" value="1"/>
</dbReference>
<evidence type="ECO:0000256" key="3">
    <source>
        <dbReference type="ARBA" id="ARBA00022723"/>
    </source>
</evidence>
<keyword evidence="4 8" id="KW-0560">Oxidoreductase</keyword>
<dbReference type="GeneID" id="19471533"/>
<dbReference type="Gene3D" id="1.10.630.10">
    <property type="entry name" value="Cytochrome P450"/>
    <property type="match status" value="1"/>
</dbReference>
<keyword evidence="10" id="KW-1185">Reference proteome</keyword>
<gene>
    <name evidence="9" type="ORF">GLAREA_12492</name>
</gene>
<dbReference type="InterPro" id="IPR036396">
    <property type="entry name" value="Cyt_P450_sf"/>
</dbReference>
<dbReference type="AlphaFoldDB" id="S3DI84"/>
<evidence type="ECO:0000313" key="10">
    <source>
        <dbReference type="Proteomes" id="UP000016922"/>
    </source>
</evidence>
<evidence type="ECO:0000256" key="8">
    <source>
        <dbReference type="RuleBase" id="RU000461"/>
    </source>
</evidence>